<evidence type="ECO:0000313" key="2">
    <source>
        <dbReference type="EMBL" id="GJS97530.1"/>
    </source>
</evidence>
<feature type="signal peptide" evidence="1">
    <location>
        <begin position="1"/>
        <end position="27"/>
    </location>
</feature>
<comment type="caution">
    <text evidence="2">The sequence shown here is derived from an EMBL/GenBank/DDBJ whole genome shotgun (WGS) entry which is preliminary data.</text>
</comment>
<sequence length="105" mass="11759">MLSLSYAASKLVAVVIALSTLSPPPYGQHHLLQGLELEIGVFAQCELQIEVHEKLVEVFQIEVVMFEVQKHLVMKKRVWVGVQGVLLNLHSQVLGFAPTWSQKVK</sequence>
<name>A0ABQ5A4G6_9ASTR</name>
<dbReference type="EMBL" id="BQNB010011970">
    <property type="protein sequence ID" value="GJS97530.1"/>
    <property type="molecule type" value="Genomic_DNA"/>
</dbReference>
<organism evidence="2 3">
    <name type="scientific">Tanacetum coccineum</name>
    <dbReference type="NCBI Taxonomy" id="301880"/>
    <lineage>
        <taxon>Eukaryota</taxon>
        <taxon>Viridiplantae</taxon>
        <taxon>Streptophyta</taxon>
        <taxon>Embryophyta</taxon>
        <taxon>Tracheophyta</taxon>
        <taxon>Spermatophyta</taxon>
        <taxon>Magnoliopsida</taxon>
        <taxon>eudicotyledons</taxon>
        <taxon>Gunneridae</taxon>
        <taxon>Pentapetalae</taxon>
        <taxon>asterids</taxon>
        <taxon>campanulids</taxon>
        <taxon>Asterales</taxon>
        <taxon>Asteraceae</taxon>
        <taxon>Asteroideae</taxon>
        <taxon>Anthemideae</taxon>
        <taxon>Anthemidinae</taxon>
        <taxon>Tanacetum</taxon>
    </lineage>
</organism>
<dbReference type="Proteomes" id="UP001151760">
    <property type="component" value="Unassembled WGS sequence"/>
</dbReference>
<gene>
    <name evidence="2" type="ORF">Tco_0804498</name>
</gene>
<reference evidence="2" key="2">
    <citation type="submission" date="2022-01" db="EMBL/GenBank/DDBJ databases">
        <authorList>
            <person name="Yamashiro T."/>
            <person name="Shiraishi A."/>
            <person name="Satake H."/>
            <person name="Nakayama K."/>
        </authorList>
    </citation>
    <scope>NUCLEOTIDE SEQUENCE</scope>
</reference>
<evidence type="ECO:0000256" key="1">
    <source>
        <dbReference type="SAM" id="SignalP"/>
    </source>
</evidence>
<proteinExistence type="predicted"/>
<evidence type="ECO:0008006" key="4">
    <source>
        <dbReference type="Google" id="ProtNLM"/>
    </source>
</evidence>
<evidence type="ECO:0000313" key="3">
    <source>
        <dbReference type="Proteomes" id="UP001151760"/>
    </source>
</evidence>
<feature type="chain" id="PRO_5046495446" description="Secreted protein" evidence="1">
    <location>
        <begin position="28"/>
        <end position="105"/>
    </location>
</feature>
<accession>A0ABQ5A4G6</accession>
<keyword evidence="3" id="KW-1185">Reference proteome</keyword>
<reference evidence="2" key="1">
    <citation type="journal article" date="2022" name="Int. J. Mol. Sci.">
        <title>Draft Genome of Tanacetum Coccineum: Genomic Comparison of Closely Related Tanacetum-Family Plants.</title>
        <authorList>
            <person name="Yamashiro T."/>
            <person name="Shiraishi A."/>
            <person name="Nakayama K."/>
            <person name="Satake H."/>
        </authorList>
    </citation>
    <scope>NUCLEOTIDE SEQUENCE</scope>
</reference>
<protein>
    <recommendedName>
        <fullName evidence="4">Secreted protein</fullName>
    </recommendedName>
</protein>
<keyword evidence="1" id="KW-0732">Signal</keyword>